<comment type="caution">
    <text evidence="2">The sequence shown here is derived from an EMBL/GenBank/DDBJ whole genome shotgun (WGS) entry which is preliminary data.</text>
</comment>
<name>A0AAV4QSW6_CAEEX</name>
<dbReference type="EMBL" id="BPLR01006724">
    <property type="protein sequence ID" value="GIY11924.1"/>
    <property type="molecule type" value="Genomic_DNA"/>
</dbReference>
<feature type="compositionally biased region" description="Basic and acidic residues" evidence="1">
    <location>
        <begin position="30"/>
        <end position="45"/>
    </location>
</feature>
<dbReference type="AlphaFoldDB" id="A0AAV4QSW6"/>
<keyword evidence="3" id="KW-1185">Reference proteome</keyword>
<proteinExistence type="predicted"/>
<evidence type="ECO:0000313" key="3">
    <source>
        <dbReference type="Proteomes" id="UP001054945"/>
    </source>
</evidence>
<evidence type="ECO:0000313" key="2">
    <source>
        <dbReference type="EMBL" id="GIY11924.1"/>
    </source>
</evidence>
<protein>
    <submittedName>
        <fullName evidence="2">Uncharacterized protein</fullName>
    </submittedName>
</protein>
<organism evidence="2 3">
    <name type="scientific">Caerostris extrusa</name>
    <name type="common">Bark spider</name>
    <name type="synonym">Caerostris bankana</name>
    <dbReference type="NCBI Taxonomy" id="172846"/>
    <lineage>
        <taxon>Eukaryota</taxon>
        <taxon>Metazoa</taxon>
        <taxon>Ecdysozoa</taxon>
        <taxon>Arthropoda</taxon>
        <taxon>Chelicerata</taxon>
        <taxon>Arachnida</taxon>
        <taxon>Araneae</taxon>
        <taxon>Araneomorphae</taxon>
        <taxon>Entelegynae</taxon>
        <taxon>Araneoidea</taxon>
        <taxon>Araneidae</taxon>
        <taxon>Caerostris</taxon>
    </lineage>
</organism>
<dbReference type="Proteomes" id="UP001054945">
    <property type="component" value="Unassembled WGS sequence"/>
</dbReference>
<sequence length="173" mass="19372">MSLLTVECADGDFPLELTAIWRQPKSRWGKGGDVHTQNEEKRRQSQESVEGETSARRYVSAGSAHHPKRLADSAAQGLESLPGSGPNKCCFYLIEDLQATVSKISDFYFSCTDRGHQGGKRTRVGTLFPLGGENTLLLLERFRTLNRHGELALGLFCSDAKRKERKELELCEW</sequence>
<reference evidence="2 3" key="1">
    <citation type="submission" date="2021-06" db="EMBL/GenBank/DDBJ databases">
        <title>Caerostris extrusa draft genome.</title>
        <authorList>
            <person name="Kono N."/>
            <person name="Arakawa K."/>
        </authorList>
    </citation>
    <scope>NUCLEOTIDE SEQUENCE [LARGE SCALE GENOMIC DNA]</scope>
</reference>
<feature type="region of interest" description="Disordered" evidence="1">
    <location>
        <begin position="27"/>
        <end position="66"/>
    </location>
</feature>
<accession>A0AAV4QSW6</accession>
<gene>
    <name evidence="2" type="ORF">CEXT_197091</name>
</gene>
<evidence type="ECO:0000256" key="1">
    <source>
        <dbReference type="SAM" id="MobiDB-lite"/>
    </source>
</evidence>